<evidence type="ECO:0000256" key="6">
    <source>
        <dbReference type="ARBA" id="ARBA00023004"/>
    </source>
</evidence>
<comment type="caution">
    <text evidence="8">The sequence shown here is derived from an EMBL/GenBank/DDBJ whole genome shotgun (WGS) entry which is preliminary data.</text>
</comment>
<keyword evidence="6" id="KW-0408">Iron</keyword>
<evidence type="ECO:0000256" key="3">
    <source>
        <dbReference type="ARBA" id="ARBA00022896"/>
    </source>
</evidence>
<keyword evidence="9" id="KW-1185">Reference proteome</keyword>
<dbReference type="EC" id="1.14.11.-" evidence="8"/>
<protein>
    <submittedName>
        <fullName evidence="8">2OG-Fe(II) oxygenase</fullName>
        <ecNumber evidence="8">1.14.11.-</ecNumber>
    </submittedName>
</protein>
<dbReference type="Proteomes" id="UP001172778">
    <property type="component" value="Unassembled WGS sequence"/>
</dbReference>
<dbReference type="PANTHER" id="PTHR10869">
    <property type="entry name" value="PROLYL 4-HYDROXYLASE ALPHA SUBUNIT"/>
    <property type="match status" value="1"/>
</dbReference>
<evidence type="ECO:0000259" key="7">
    <source>
        <dbReference type="PROSITE" id="PS51471"/>
    </source>
</evidence>
<sequence>MIYKFIPGVFSPQECLAIIEQAEAAGLSAASVAFSSGAQVDARIRNNDRVNFTDTQLLATWWQRLQAQLPVVSTWGITAGLNPALRVYRYLPGQRFKAHKDGVVHLPDGSQTRLTALLYLNDVAAGGETLLLPEGPASAVSVPIPPQCGAVLLFEHRCWHEGATLQSGRKYVLRTDVIYSNSI</sequence>
<reference evidence="8" key="1">
    <citation type="submission" date="2023-03" db="EMBL/GenBank/DDBJ databases">
        <title>Chitinimonas shenzhenensis gen. nov., sp. nov., a novel member of family Burkholderiaceae isolated from activated sludge collected in Shen Zhen, China.</title>
        <authorList>
            <person name="Wang X."/>
        </authorList>
    </citation>
    <scope>NUCLEOTIDE SEQUENCE</scope>
    <source>
        <strain evidence="8">DQS-5</strain>
    </source>
</reference>
<dbReference type="PANTHER" id="PTHR10869:SF236">
    <property type="entry name" value="PROLYL 4-HYDROXYLASE ALPHA SUBUNIT DOMAIN-CONTAINING PROTEIN"/>
    <property type="match status" value="1"/>
</dbReference>
<dbReference type="SMART" id="SM00702">
    <property type="entry name" value="P4Hc"/>
    <property type="match status" value="1"/>
</dbReference>
<dbReference type="GO" id="GO:0016491">
    <property type="term" value="F:oxidoreductase activity"/>
    <property type="evidence" value="ECO:0007669"/>
    <property type="project" value="UniProtKB-KW"/>
</dbReference>
<dbReference type="Gene3D" id="2.60.120.620">
    <property type="entry name" value="q2cbj1_9rhob like domain"/>
    <property type="match status" value="1"/>
</dbReference>
<evidence type="ECO:0000313" key="8">
    <source>
        <dbReference type="EMBL" id="MDK2126742.1"/>
    </source>
</evidence>
<dbReference type="PROSITE" id="PS51471">
    <property type="entry name" value="FE2OG_OXY"/>
    <property type="match status" value="1"/>
</dbReference>
<organism evidence="8 9">
    <name type="scientific">Parachitinimonas caeni</name>
    <dbReference type="NCBI Taxonomy" id="3031301"/>
    <lineage>
        <taxon>Bacteria</taxon>
        <taxon>Pseudomonadati</taxon>
        <taxon>Pseudomonadota</taxon>
        <taxon>Betaproteobacteria</taxon>
        <taxon>Neisseriales</taxon>
        <taxon>Chitinibacteraceae</taxon>
        <taxon>Parachitinimonas</taxon>
    </lineage>
</organism>
<proteinExistence type="predicted"/>
<comment type="cofactor">
    <cofactor evidence="1">
        <name>L-ascorbate</name>
        <dbReference type="ChEBI" id="CHEBI:38290"/>
    </cofactor>
</comment>
<keyword evidence="2" id="KW-0479">Metal-binding</keyword>
<feature type="domain" description="Fe2OG dioxygenase" evidence="7">
    <location>
        <begin position="80"/>
        <end position="179"/>
    </location>
</feature>
<accession>A0ABT7E342</accession>
<dbReference type="InterPro" id="IPR044862">
    <property type="entry name" value="Pro_4_hyd_alph_FE2OG_OXY"/>
</dbReference>
<dbReference type="RefSeq" id="WP_284103061.1">
    <property type="nucleotide sequence ID" value="NZ_JARRAF010000049.1"/>
</dbReference>
<evidence type="ECO:0000256" key="4">
    <source>
        <dbReference type="ARBA" id="ARBA00022964"/>
    </source>
</evidence>
<dbReference type="EMBL" id="JARRAF010000049">
    <property type="protein sequence ID" value="MDK2126742.1"/>
    <property type="molecule type" value="Genomic_DNA"/>
</dbReference>
<dbReference type="Pfam" id="PF13640">
    <property type="entry name" value="2OG-FeII_Oxy_3"/>
    <property type="match status" value="1"/>
</dbReference>
<keyword evidence="4" id="KW-0223">Dioxygenase</keyword>
<name>A0ABT7E342_9NEIS</name>
<gene>
    <name evidence="8" type="ORF">PZA18_22095</name>
</gene>
<dbReference type="InterPro" id="IPR006620">
    <property type="entry name" value="Pro_4_hyd_alph"/>
</dbReference>
<evidence type="ECO:0000256" key="1">
    <source>
        <dbReference type="ARBA" id="ARBA00001961"/>
    </source>
</evidence>
<keyword evidence="3" id="KW-0847">Vitamin C</keyword>
<evidence type="ECO:0000256" key="5">
    <source>
        <dbReference type="ARBA" id="ARBA00023002"/>
    </source>
</evidence>
<evidence type="ECO:0000313" key="9">
    <source>
        <dbReference type="Proteomes" id="UP001172778"/>
    </source>
</evidence>
<dbReference type="InterPro" id="IPR005123">
    <property type="entry name" value="Oxoglu/Fe-dep_dioxygenase_dom"/>
</dbReference>
<dbReference type="InterPro" id="IPR045054">
    <property type="entry name" value="P4HA-like"/>
</dbReference>
<evidence type="ECO:0000256" key="2">
    <source>
        <dbReference type="ARBA" id="ARBA00022723"/>
    </source>
</evidence>
<keyword evidence="5 8" id="KW-0560">Oxidoreductase</keyword>